<dbReference type="PANTHER" id="PTHR45672">
    <property type="entry name" value="PROTEIN DISULFIDE-ISOMERASE C17H9.14C-RELATED"/>
    <property type="match status" value="1"/>
</dbReference>
<evidence type="ECO:0000313" key="6">
    <source>
        <dbReference type="RefSeq" id="XP_015520991.2"/>
    </source>
</evidence>
<keyword evidence="5" id="KW-1185">Reference proteome</keyword>
<organism evidence="6">
    <name type="scientific">Neodiprion lecontei</name>
    <name type="common">Redheaded pine sawfly</name>
    <dbReference type="NCBI Taxonomy" id="441921"/>
    <lineage>
        <taxon>Eukaryota</taxon>
        <taxon>Metazoa</taxon>
        <taxon>Ecdysozoa</taxon>
        <taxon>Arthropoda</taxon>
        <taxon>Hexapoda</taxon>
        <taxon>Insecta</taxon>
        <taxon>Pterygota</taxon>
        <taxon>Neoptera</taxon>
        <taxon>Endopterygota</taxon>
        <taxon>Hymenoptera</taxon>
        <taxon>Tenthredinoidea</taxon>
        <taxon>Diprionidae</taxon>
        <taxon>Diprioninae</taxon>
        <taxon>Neodiprion</taxon>
    </lineage>
</organism>
<dbReference type="PROSITE" id="PS00194">
    <property type="entry name" value="THIOREDOXIN_1"/>
    <property type="match status" value="2"/>
</dbReference>
<dbReference type="Pfam" id="PF00085">
    <property type="entry name" value="Thioredoxin"/>
    <property type="match status" value="4"/>
</dbReference>
<sequence length="632" mass="71581">MNRSIIFVLLILCQIPDFFAKQKNQKTVIDDIADLKDFKKLLRTKNNVLVCFVTSQKQSSEVLKVFEEAADVIKGSGTMVLVDCAGSGKKMCKKLKVSPEPYIFKHYLDGDWNKDYNRRETVTSMVNFMRDPSGDLPWDEDSTALDILHVPDNNALTKLLKKETQPILVMFYAPWCSYCKSLKPEYAAAATELKGHAIMSAIDVNRPENSGVRKKYNITGFPTMLYFHNGVQKYTYDGDNKKDSLVNFMRNPGAAPVKPKEEEWSDTDSDVVHLTSLNFHLVIKEAASVLVMFYAPWCGYCKKMKPEYEAAAAKLKQLNVKGMLAALDATKESSLAKLYNVKGYPTLKYFVYGEHKYDVTLRDTNALVEFMKDPKEPPPPPPPEAPWSQQESAVVHLTDSDYKQFLKKKKHVLVMFYAPWCGHCKKVKPEFTAAAEKFKGVSKVELAAVDCTVNTVTCNTYEIQGYPSLKYFNYFDKAVKNYVGDRTAEDFANYIISQDESLASQQKAEWDIHQGAEHIVHLSDINFDEELDSGQPLFVMFYEPKCESCKSAQSKLAQLAAELNATGSDVRIGASDSTHSPVVELAYKVKKYPTFKFFNKGKYESDYGGKISVQDFLDYIIKVSRKKVQTEL</sequence>
<gene>
    <name evidence="6" type="primary">LOC107225149</name>
</gene>
<keyword evidence="3" id="KW-0732">Signal</keyword>
<dbReference type="OrthoDB" id="74910at2759"/>
<dbReference type="PANTHER" id="PTHR45672:SF2">
    <property type="entry name" value="PROTEIN DISULFIDE-ISOMERASE A5"/>
    <property type="match status" value="1"/>
</dbReference>
<proteinExistence type="inferred from homology"/>
<name>A0A6J0C155_NEOLC</name>
<dbReference type="GeneID" id="107225149"/>
<evidence type="ECO:0000256" key="2">
    <source>
        <dbReference type="SAM" id="MobiDB-lite"/>
    </source>
</evidence>
<dbReference type="Proteomes" id="UP000829291">
    <property type="component" value="Chromosome 1"/>
</dbReference>
<dbReference type="InterPro" id="IPR013766">
    <property type="entry name" value="Thioredoxin_domain"/>
</dbReference>
<feature type="domain" description="Thioredoxin" evidence="4">
    <location>
        <begin position="125"/>
        <end position="254"/>
    </location>
</feature>
<reference evidence="6" key="1">
    <citation type="submission" date="2025-08" db="UniProtKB">
        <authorList>
            <consortium name="RefSeq"/>
        </authorList>
    </citation>
    <scope>IDENTIFICATION</scope>
    <source>
        <tissue evidence="6">Thorax and Abdomen</tissue>
    </source>
</reference>
<accession>A0A6J0C155</accession>
<dbReference type="InterPro" id="IPR046374">
    <property type="entry name" value="PDI_a_PDIR"/>
</dbReference>
<dbReference type="SUPFAM" id="SSF52833">
    <property type="entry name" value="Thioredoxin-like"/>
    <property type="match status" value="5"/>
</dbReference>
<dbReference type="Gene3D" id="3.40.30.10">
    <property type="entry name" value="Glutaredoxin"/>
    <property type="match status" value="5"/>
</dbReference>
<dbReference type="PRINTS" id="PR00421">
    <property type="entry name" value="THIOREDOXIN"/>
</dbReference>
<dbReference type="InterPro" id="IPR036249">
    <property type="entry name" value="Thioredoxin-like_sf"/>
</dbReference>
<evidence type="ECO:0000256" key="3">
    <source>
        <dbReference type="SAM" id="SignalP"/>
    </source>
</evidence>
<feature type="domain" description="Thioredoxin" evidence="4">
    <location>
        <begin position="374"/>
        <end position="500"/>
    </location>
</feature>
<dbReference type="InterPro" id="IPR017937">
    <property type="entry name" value="Thioredoxin_CS"/>
</dbReference>
<dbReference type="GO" id="GO:0003756">
    <property type="term" value="F:protein disulfide isomerase activity"/>
    <property type="evidence" value="ECO:0007669"/>
    <property type="project" value="InterPro"/>
</dbReference>
<feature type="signal peptide" evidence="3">
    <location>
        <begin position="1"/>
        <end position="20"/>
    </location>
</feature>
<feature type="domain" description="Thioredoxin" evidence="4">
    <location>
        <begin position="255"/>
        <end position="369"/>
    </location>
</feature>
<dbReference type="AlphaFoldDB" id="A0A6J0C155"/>
<evidence type="ECO:0000313" key="5">
    <source>
        <dbReference type="Proteomes" id="UP000829291"/>
    </source>
</evidence>
<dbReference type="CDD" id="cd02997">
    <property type="entry name" value="PDI_a_PDIR"/>
    <property type="match status" value="1"/>
</dbReference>
<evidence type="ECO:0000259" key="4">
    <source>
        <dbReference type="PROSITE" id="PS51352"/>
    </source>
</evidence>
<dbReference type="GO" id="GO:0006457">
    <property type="term" value="P:protein folding"/>
    <property type="evidence" value="ECO:0007669"/>
    <property type="project" value="TreeGrafter"/>
</dbReference>
<dbReference type="GO" id="GO:0005783">
    <property type="term" value="C:endoplasmic reticulum"/>
    <property type="evidence" value="ECO:0007669"/>
    <property type="project" value="TreeGrafter"/>
</dbReference>
<dbReference type="PROSITE" id="PS51352">
    <property type="entry name" value="THIOREDOXIN_2"/>
    <property type="match status" value="4"/>
</dbReference>
<feature type="domain" description="Thioredoxin" evidence="4">
    <location>
        <begin position="501"/>
        <end position="625"/>
    </location>
</feature>
<dbReference type="CDD" id="cd02961">
    <property type="entry name" value="PDI_a_family"/>
    <property type="match status" value="1"/>
</dbReference>
<dbReference type="InterPro" id="IPR051063">
    <property type="entry name" value="PDI"/>
</dbReference>
<dbReference type="FunCoup" id="A0A6J0C155">
    <property type="interactions" value="928"/>
</dbReference>
<dbReference type="KEGG" id="nlo:107225149"/>
<feature type="region of interest" description="Disordered" evidence="2">
    <location>
        <begin position="371"/>
        <end position="390"/>
    </location>
</feature>
<dbReference type="InParanoid" id="A0A6J0C155"/>
<comment type="similarity">
    <text evidence="1">Belongs to the protein disulfide isomerase family.</text>
</comment>
<protein>
    <submittedName>
        <fullName evidence="6">Protein disulfide-isomerase A5</fullName>
    </submittedName>
</protein>
<evidence type="ECO:0000256" key="1">
    <source>
        <dbReference type="ARBA" id="ARBA00006347"/>
    </source>
</evidence>
<feature type="chain" id="PRO_5047393480" evidence="3">
    <location>
        <begin position="21"/>
        <end position="632"/>
    </location>
</feature>
<dbReference type="RefSeq" id="XP_015520991.2">
    <property type="nucleotide sequence ID" value="XM_015665505.2"/>
</dbReference>